<dbReference type="GO" id="GO:0005524">
    <property type="term" value="F:ATP binding"/>
    <property type="evidence" value="ECO:0007669"/>
    <property type="project" value="UniProtKB-KW"/>
</dbReference>
<comment type="similarity">
    <text evidence="1 5">Belongs to the 5-formyltetrahydrofolate cyclo-ligase family.</text>
</comment>
<dbReference type="InterPro" id="IPR002698">
    <property type="entry name" value="FTHF_cligase"/>
</dbReference>
<accession>A0A9D1TKQ5</accession>
<dbReference type="GO" id="GO:0009396">
    <property type="term" value="P:folic acid-containing compound biosynthetic process"/>
    <property type="evidence" value="ECO:0007669"/>
    <property type="project" value="TreeGrafter"/>
</dbReference>
<name>A0A9D1TKQ5_9BACI</name>
<dbReference type="PIRSF" id="PIRSF006806">
    <property type="entry name" value="FTHF_cligase"/>
    <property type="match status" value="1"/>
</dbReference>
<proteinExistence type="inferred from homology"/>
<dbReference type="Pfam" id="PF01812">
    <property type="entry name" value="5-FTHF_cyc-lig"/>
    <property type="match status" value="1"/>
</dbReference>
<dbReference type="NCBIfam" id="TIGR02727">
    <property type="entry name" value="MTHFS_bact"/>
    <property type="match status" value="1"/>
</dbReference>
<dbReference type="AlphaFoldDB" id="A0A9D1TKQ5"/>
<evidence type="ECO:0000313" key="7">
    <source>
        <dbReference type="Proteomes" id="UP000823937"/>
    </source>
</evidence>
<dbReference type="EC" id="6.3.3.2" evidence="5"/>
<evidence type="ECO:0000313" key="6">
    <source>
        <dbReference type="EMBL" id="HIV74998.1"/>
    </source>
</evidence>
<dbReference type="PANTHER" id="PTHR23407:SF1">
    <property type="entry name" value="5-FORMYLTETRAHYDROFOLATE CYCLO-LIGASE"/>
    <property type="match status" value="1"/>
</dbReference>
<feature type="binding site" evidence="4">
    <location>
        <begin position="132"/>
        <end position="140"/>
    </location>
    <ligand>
        <name>ATP</name>
        <dbReference type="ChEBI" id="CHEBI:30616"/>
    </ligand>
</feature>
<gene>
    <name evidence="6" type="ORF">H9895_07985</name>
</gene>
<keyword evidence="6" id="KW-0436">Ligase</keyword>
<feature type="binding site" evidence="4">
    <location>
        <position position="48"/>
    </location>
    <ligand>
        <name>substrate</name>
    </ligand>
</feature>
<dbReference type="Gene3D" id="3.40.50.10420">
    <property type="entry name" value="NagB/RpiA/CoA transferase-like"/>
    <property type="match status" value="1"/>
</dbReference>
<feature type="binding site" evidence="4">
    <location>
        <begin position="2"/>
        <end position="6"/>
    </location>
    <ligand>
        <name>ATP</name>
        <dbReference type="ChEBI" id="CHEBI:30616"/>
    </ligand>
</feature>
<dbReference type="InterPro" id="IPR024185">
    <property type="entry name" value="FTHF_cligase-like_sf"/>
</dbReference>
<keyword evidence="5" id="KW-0479">Metal-binding</keyword>
<comment type="catalytic activity">
    <reaction evidence="5">
        <text>(6S)-5-formyl-5,6,7,8-tetrahydrofolate + ATP = (6R)-5,10-methenyltetrahydrofolate + ADP + phosphate</text>
        <dbReference type="Rhea" id="RHEA:10488"/>
        <dbReference type="ChEBI" id="CHEBI:30616"/>
        <dbReference type="ChEBI" id="CHEBI:43474"/>
        <dbReference type="ChEBI" id="CHEBI:57455"/>
        <dbReference type="ChEBI" id="CHEBI:57457"/>
        <dbReference type="ChEBI" id="CHEBI:456216"/>
        <dbReference type="EC" id="6.3.3.2"/>
    </reaction>
</comment>
<protein>
    <recommendedName>
        <fullName evidence="5">5-formyltetrahydrofolate cyclo-ligase</fullName>
        <ecNumber evidence="5">6.3.3.2</ecNumber>
    </recommendedName>
</protein>
<dbReference type="Proteomes" id="UP000823937">
    <property type="component" value="Unassembled WGS sequence"/>
</dbReference>
<evidence type="ECO:0000256" key="3">
    <source>
        <dbReference type="ARBA" id="ARBA00022840"/>
    </source>
</evidence>
<keyword evidence="2 4" id="KW-0547">Nucleotide-binding</keyword>
<keyword evidence="5" id="KW-0460">Magnesium</keyword>
<comment type="caution">
    <text evidence="6">The sequence shown here is derived from an EMBL/GenBank/DDBJ whole genome shotgun (WGS) entry which is preliminary data.</text>
</comment>
<sequence length="188" mass="21738">MKQTIRMNMMEKLALLTREEKKSIEKSLLEQFIKSNLWIEPTTIGITISHGFEWETRNIIQFLWEKGKRVVVPKIYTADKSMQFYELRDFAHVIKGHANILEPNPSLTTSVAKEDIDLLIVPGIVFNDAGYRIGFGGGYYDRYLMEYNKTTVSFASVQQLIKDLPIETHDIPVQYIVTEDGVRETLSF</sequence>
<dbReference type="PANTHER" id="PTHR23407">
    <property type="entry name" value="ATPASE INHIBITOR/5-FORMYLTETRAHYDROFOLATE CYCLO-LIGASE"/>
    <property type="match status" value="1"/>
</dbReference>
<dbReference type="GO" id="GO:0035999">
    <property type="term" value="P:tetrahydrofolate interconversion"/>
    <property type="evidence" value="ECO:0007669"/>
    <property type="project" value="TreeGrafter"/>
</dbReference>
<comment type="cofactor">
    <cofactor evidence="5">
        <name>Mg(2+)</name>
        <dbReference type="ChEBI" id="CHEBI:18420"/>
    </cofactor>
</comment>
<evidence type="ECO:0000256" key="1">
    <source>
        <dbReference type="ARBA" id="ARBA00010638"/>
    </source>
</evidence>
<evidence type="ECO:0000256" key="4">
    <source>
        <dbReference type="PIRSR" id="PIRSR006806-1"/>
    </source>
</evidence>
<dbReference type="InterPro" id="IPR037171">
    <property type="entry name" value="NagB/RpiA_transferase-like"/>
</dbReference>
<keyword evidence="3 4" id="KW-0067">ATP-binding</keyword>
<feature type="binding site" evidence="4">
    <location>
        <position position="53"/>
    </location>
    <ligand>
        <name>substrate</name>
    </ligand>
</feature>
<evidence type="ECO:0000256" key="5">
    <source>
        <dbReference type="RuleBase" id="RU361279"/>
    </source>
</evidence>
<dbReference type="EMBL" id="DXHX01000123">
    <property type="protein sequence ID" value="HIV74998.1"/>
    <property type="molecule type" value="Genomic_DNA"/>
</dbReference>
<organism evidence="6 7">
    <name type="scientific">Candidatus Pseudogracilibacillus intestinigallinarum</name>
    <dbReference type="NCBI Taxonomy" id="2838742"/>
    <lineage>
        <taxon>Bacteria</taxon>
        <taxon>Bacillati</taxon>
        <taxon>Bacillota</taxon>
        <taxon>Bacilli</taxon>
        <taxon>Bacillales</taxon>
        <taxon>Bacillaceae</taxon>
        <taxon>Pseudogracilibacillus</taxon>
    </lineage>
</organism>
<evidence type="ECO:0000256" key="2">
    <source>
        <dbReference type="ARBA" id="ARBA00022741"/>
    </source>
</evidence>
<reference evidence="6" key="1">
    <citation type="journal article" date="2021" name="PeerJ">
        <title>Extensive microbial diversity within the chicken gut microbiome revealed by metagenomics and culture.</title>
        <authorList>
            <person name="Gilroy R."/>
            <person name="Ravi A."/>
            <person name="Getino M."/>
            <person name="Pursley I."/>
            <person name="Horton D.L."/>
            <person name="Alikhan N.F."/>
            <person name="Baker D."/>
            <person name="Gharbi K."/>
            <person name="Hall N."/>
            <person name="Watson M."/>
            <person name="Adriaenssens E.M."/>
            <person name="Foster-Nyarko E."/>
            <person name="Jarju S."/>
            <person name="Secka A."/>
            <person name="Antonio M."/>
            <person name="Oren A."/>
            <person name="Chaudhuri R.R."/>
            <person name="La Ragione R."/>
            <person name="Hildebrand F."/>
            <person name="Pallen M.J."/>
        </authorList>
    </citation>
    <scope>NUCLEOTIDE SEQUENCE</scope>
    <source>
        <strain evidence="6">CHK169-2315</strain>
    </source>
</reference>
<dbReference type="GO" id="GO:0046872">
    <property type="term" value="F:metal ion binding"/>
    <property type="evidence" value="ECO:0007669"/>
    <property type="project" value="UniProtKB-KW"/>
</dbReference>
<reference evidence="6" key="2">
    <citation type="submission" date="2021-04" db="EMBL/GenBank/DDBJ databases">
        <authorList>
            <person name="Gilroy R."/>
        </authorList>
    </citation>
    <scope>NUCLEOTIDE SEQUENCE</scope>
    <source>
        <strain evidence="6">CHK169-2315</strain>
    </source>
</reference>
<dbReference type="GO" id="GO:0030272">
    <property type="term" value="F:5-formyltetrahydrofolate cyclo-ligase activity"/>
    <property type="evidence" value="ECO:0007669"/>
    <property type="project" value="UniProtKB-EC"/>
</dbReference>
<dbReference type="SUPFAM" id="SSF100950">
    <property type="entry name" value="NagB/RpiA/CoA transferase-like"/>
    <property type="match status" value="1"/>
</dbReference>